<dbReference type="AlphaFoldDB" id="A0A5B9VV28"/>
<feature type="domain" description="Insertion element IS402-like" evidence="2">
    <location>
        <begin position="13"/>
        <end position="86"/>
    </location>
</feature>
<feature type="region of interest" description="Disordered" evidence="1">
    <location>
        <begin position="94"/>
        <end position="139"/>
    </location>
</feature>
<evidence type="ECO:0000313" key="4">
    <source>
        <dbReference type="Proteomes" id="UP000324233"/>
    </source>
</evidence>
<dbReference type="EMBL" id="CP042997">
    <property type="protein sequence ID" value="QEH31651.1"/>
    <property type="molecule type" value="Genomic_DNA"/>
</dbReference>
<feature type="compositionally biased region" description="Polar residues" evidence="1">
    <location>
        <begin position="107"/>
        <end position="119"/>
    </location>
</feature>
<evidence type="ECO:0000259" key="2">
    <source>
        <dbReference type="Pfam" id="PF13340"/>
    </source>
</evidence>
<keyword evidence="4" id="KW-1185">Reference proteome</keyword>
<evidence type="ECO:0000313" key="3">
    <source>
        <dbReference type="EMBL" id="QEH31651.1"/>
    </source>
</evidence>
<sequence length="139" mass="15634">MKDRPRKRYPSDLSDEQWALLEPSLPAPVKAGAPRRTDLREVLDAIFYVLSTGCAWSALPHDFPPEGTVRDYFHRWRRDGTWERIHDALRRRVREAAGKGPEPSAGSIDSQTVKATRTAGSRGYDAGKKNQRDQAAHPG</sequence>
<gene>
    <name evidence="3" type="ORF">OJF2_01160</name>
</gene>
<organism evidence="3 4">
    <name type="scientific">Aquisphaera giovannonii</name>
    <dbReference type="NCBI Taxonomy" id="406548"/>
    <lineage>
        <taxon>Bacteria</taxon>
        <taxon>Pseudomonadati</taxon>
        <taxon>Planctomycetota</taxon>
        <taxon>Planctomycetia</taxon>
        <taxon>Isosphaerales</taxon>
        <taxon>Isosphaeraceae</taxon>
        <taxon>Aquisphaera</taxon>
    </lineage>
</organism>
<feature type="compositionally biased region" description="Basic and acidic residues" evidence="1">
    <location>
        <begin position="125"/>
        <end position="139"/>
    </location>
</feature>
<accession>A0A5B9VV28</accession>
<dbReference type="Pfam" id="PF13340">
    <property type="entry name" value="DUF4096"/>
    <property type="match status" value="1"/>
</dbReference>
<dbReference type="KEGG" id="agv:OJF2_01160"/>
<proteinExistence type="predicted"/>
<evidence type="ECO:0000256" key="1">
    <source>
        <dbReference type="SAM" id="MobiDB-lite"/>
    </source>
</evidence>
<protein>
    <recommendedName>
        <fullName evidence="2">Insertion element IS402-like domain-containing protein</fullName>
    </recommendedName>
</protein>
<reference evidence="3 4" key="1">
    <citation type="submission" date="2019-08" db="EMBL/GenBank/DDBJ databases">
        <title>Deep-cultivation of Planctomycetes and their phenomic and genomic characterization uncovers novel biology.</title>
        <authorList>
            <person name="Wiegand S."/>
            <person name="Jogler M."/>
            <person name="Boedeker C."/>
            <person name="Pinto D."/>
            <person name="Vollmers J."/>
            <person name="Rivas-Marin E."/>
            <person name="Kohn T."/>
            <person name="Peeters S.H."/>
            <person name="Heuer A."/>
            <person name="Rast P."/>
            <person name="Oberbeckmann S."/>
            <person name="Bunk B."/>
            <person name="Jeske O."/>
            <person name="Meyerdierks A."/>
            <person name="Storesund J.E."/>
            <person name="Kallscheuer N."/>
            <person name="Luecker S."/>
            <person name="Lage O.M."/>
            <person name="Pohl T."/>
            <person name="Merkel B.J."/>
            <person name="Hornburger P."/>
            <person name="Mueller R.-W."/>
            <person name="Bruemmer F."/>
            <person name="Labrenz M."/>
            <person name="Spormann A.M."/>
            <person name="Op den Camp H."/>
            <person name="Overmann J."/>
            <person name="Amann R."/>
            <person name="Jetten M.S.M."/>
            <person name="Mascher T."/>
            <person name="Medema M.H."/>
            <person name="Devos D.P."/>
            <person name="Kaster A.-K."/>
            <person name="Ovreas L."/>
            <person name="Rohde M."/>
            <person name="Galperin M.Y."/>
            <person name="Jogler C."/>
        </authorList>
    </citation>
    <scope>NUCLEOTIDE SEQUENCE [LARGE SCALE GENOMIC DNA]</scope>
    <source>
        <strain evidence="3 4">OJF2</strain>
    </source>
</reference>
<dbReference type="PANTHER" id="PTHR30007:SF0">
    <property type="entry name" value="TRANSPOSASE"/>
    <property type="match status" value="1"/>
</dbReference>
<dbReference type="InterPro" id="IPR025161">
    <property type="entry name" value="IS402-like_dom"/>
</dbReference>
<dbReference type="PANTHER" id="PTHR30007">
    <property type="entry name" value="PHP DOMAIN PROTEIN"/>
    <property type="match status" value="1"/>
</dbReference>
<dbReference type="Proteomes" id="UP000324233">
    <property type="component" value="Chromosome"/>
</dbReference>
<name>A0A5B9VV28_9BACT</name>
<dbReference type="NCBIfam" id="NF033580">
    <property type="entry name" value="transpos_IS5_3"/>
    <property type="match status" value="1"/>
</dbReference>